<reference evidence="2 3" key="1">
    <citation type="submission" date="2024-01" db="EMBL/GenBank/DDBJ databases">
        <authorList>
            <person name="Waweru B."/>
        </authorList>
    </citation>
    <scope>NUCLEOTIDE SEQUENCE [LARGE SCALE GENOMIC DNA]</scope>
</reference>
<feature type="compositionally biased region" description="Polar residues" evidence="1">
    <location>
        <begin position="60"/>
        <end position="69"/>
    </location>
</feature>
<dbReference type="Proteomes" id="UP001314170">
    <property type="component" value="Unassembled WGS sequence"/>
</dbReference>
<evidence type="ECO:0000313" key="3">
    <source>
        <dbReference type="Proteomes" id="UP001314170"/>
    </source>
</evidence>
<gene>
    <name evidence="2" type="ORF">DCAF_LOCUS4298</name>
</gene>
<feature type="region of interest" description="Disordered" evidence="1">
    <location>
        <begin position="43"/>
        <end position="85"/>
    </location>
</feature>
<keyword evidence="3" id="KW-1185">Reference proteome</keyword>
<accession>A0AAV1QYQ9</accession>
<proteinExistence type="predicted"/>
<dbReference type="EMBL" id="CAWUPB010000851">
    <property type="protein sequence ID" value="CAK7326596.1"/>
    <property type="molecule type" value="Genomic_DNA"/>
</dbReference>
<evidence type="ECO:0000313" key="2">
    <source>
        <dbReference type="EMBL" id="CAK7326596.1"/>
    </source>
</evidence>
<evidence type="ECO:0000256" key="1">
    <source>
        <dbReference type="SAM" id="MobiDB-lite"/>
    </source>
</evidence>
<feature type="compositionally biased region" description="Basic and acidic residues" evidence="1">
    <location>
        <begin position="75"/>
        <end position="85"/>
    </location>
</feature>
<organism evidence="2 3">
    <name type="scientific">Dovyalis caffra</name>
    <dbReference type="NCBI Taxonomy" id="77055"/>
    <lineage>
        <taxon>Eukaryota</taxon>
        <taxon>Viridiplantae</taxon>
        <taxon>Streptophyta</taxon>
        <taxon>Embryophyta</taxon>
        <taxon>Tracheophyta</taxon>
        <taxon>Spermatophyta</taxon>
        <taxon>Magnoliopsida</taxon>
        <taxon>eudicotyledons</taxon>
        <taxon>Gunneridae</taxon>
        <taxon>Pentapetalae</taxon>
        <taxon>rosids</taxon>
        <taxon>fabids</taxon>
        <taxon>Malpighiales</taxon>
        <taxon>Salicaceae</taxon>
        <taxon>Flacourtieae</taxon>
        <taxon>Dovyalis</taxon>
    </lineage>
</organism>
<dbReference type="AlphaFoldDB" id="A0AAV1QYQ9"/>
<feature type="compositionally biased region" description="Low complexity" evidence="1">
    <location>
        <begin position="48"/>
        <end position="59"/>
    </location>
</feature>
<protein>
    <submittedName>
        <fullName evidence="2">Uncharacterized protein</fullName>
    </submittedName>
</protein>
<comment type="caution">
    <text evidence="2">The sequence shown here is derived from an EMBL/GenBank/DDBJ whole genome shotgun (WGS) entry which is preliminary data.</text>
</comment>
<sequence>MLMETTINKKDETILTLKFDSLHNPSHPNDENLHRCHRCLILPPPTTTSPTLSPQPQTSNHNSCRIKSNQTDEEQERKGRQKRTE</sequence>
<name>A0AAV1QYQ9_9ROSI</name>